<dbReference type="GO" id="GO:0008270">
    <property type="term" value="F:zinc ion binding"/>
    <property type="evidence" value="ECO:0007669"/>
    <property type="project" value="InterPro"/>
</dbReference>
<dbReference type="Gene3D" id="3.90.180.10">
    <property type="entry name" value="Medium-chain alcohol dehydrogenases, catalytic domain"/>
    <property type="match status" value="1"/>
</dbReference>
<feature type="domain" description="Enoyl reductase (ER)" evidence="6">
    <location>
        <begin position="11"/>
        <end position="368"/>
    </location>
</feature>
<protein>
    <submittedName>
        <fullName evidence="7">D-arabinose 1-dehydrogenase-like Zn-dependent alcohol dehydrogenase</fullName>
    </submittedName>
</protein>
<dbReference type="PROSITE" id="PS00059">
    <property type="entry name" value="ADH_ZINC"/>
    <property type="match status" value="1"/>
</dbReference>
<dbReference type="Pfam" id="PF08240">
    <property type="entry name" value="ADH_N"/>
    <property type="match status" value="1"/>
</dbReference>
<keyword evidence="2 5" id="KW-0479">Metal-binding</keyword>
<dbReference type="InterPro" id="IPR002328">
    <property type="entry name" value="ADH_Zn_CS"/>
</dbReference>
<dbReference type="Proteomes" id="UP000545493">
    <property type="component" value="Unassembled WGS sequence"/>
</dbReference>
<keyword evidence="3 5" id="KW-0862">Zinc</keyword>
<keyword evidence="4" id="KW-0560">Oxidoreductase</keyword>
<dbReference type="PANTHER" id="PTHR43401">
    <property type="entry name" value="L-THREONINE 3-DEHYDROGENASE"/>
    <property type="match status" value="1"/>
</dbReference>
<evidence type="ECO:0000259" key="6">
    <source>
        <dbReference type="SMART" id="SM00829"/>
    </source>
</evidence>
<dbReference type="InterPro" id="IPR011032">
    <property type="entry name" value="GroES-like_sf"/>
</dbReference>
<dbReference type="PANTHER" id="PTHR43401:SF2">
    <property type="entry name" value="L-THREONINE 3-DEHYDROGENASE"/>
    <property type="match status" value="1"/>
</dbReference>
<comment type="cofactor">
    <cofactor evidence="1 5">
        <name>Zn(2+)</name>
        <dbReference type="ChEBI" id="CHEBI:29105"/>
    </cofactor>
</comment>
<dbReference type="GO" id="GO:0016491">
    <property type="term" value="F:oxidoreductase activity"/>
    <property type="evidence" value="ECO:0007669"/>
    <property type="project" value="UniProtKB-KW"/>
</dbReference>
<evidence type="ECO:0000313" key="7">
    <source>
        <dbReference type="EMBL" id="NIJ09735.1"/>
    </source>
</evidence>
<evidence type="ECO:0000256" key="2">
    <source>
        <dbReference type="ARBA" id="ARBA00022723"/>
    </source>
</evidence>
<evidence type="ECO:0000256" key="4">
    <source>
        <dbReference type="ARBA" id="ARBA00023002"/>
    </source>
</evidence>
<dbReference type="RefSeq" id="WP_198285907.1">
    <property type="nucleotide sequence ID" value="NZ_JAAOYM010000001.1"/>
</dbReference>
<dbReference type="InterPro" id="IPR013149">
    <property type="entry name" value="ADH-like_C"/>
</dbReference>
<dbReference type="CDD" id="cd08231">
    <property type="entry name" value="MDR_TM0436_like"/>
    <property type="match status" value="1"/>
</dbReference>
<keyword evidence="8" id="KW-1185">Reference proteome</keyword>
<reference evidence="7 8" key="1">
    <citation type="submission" date="2020-03" db="EMBL/GenBank/DDBJ databases">
        <title>Sequencing the genomes of 1000 actinobacteria strains.</title>
        <authorList>
            <person name="Klenk H.-P."/>
        </authorList>
    </citation>
    <scope>NUCLEOTIDE SEQUENCE [LARGE SCALE GENOMIC DNA]</scope>
    <source>
        <strain evidence="7 8">DSM 45685</strain>
    </source>
</reference>
<dbReference type="Gene3D" id="3.40.50.720">
    <property type="entry name" value="NAD(P)-binding Rossmann-like Domain"/>
    <property type="match status" value="1"/>
</dbReference>
<dbReference type="SUPFAM" id="SSF51735">
    <property type="entry name" value="NAD(P)-binding Rossmann-fold domains"/>
    <property type="match status" value="1"/>
</dbReference>
<evidence type="ECO:0000313" key="8">
    <source>
        <dbReference type="Proteomes" id="UP000545493"/>
    </source>
</evidence>
<organism evidence="7 8">
    <name type="scientific">Saccharomonospora amisosensis</name>
    <dbReference type="NCBI Taxonomy" id="1128677"/>
    <lineage>
        <taxon>Bacteria</taxon>
        <taxon>Bacillati</taxon>
        <taxon>Actinomycetota</taxon>
        <taxon>Actinomycetes</taxon>
        <taxon>Pseudonocardiales</taxon>
        <taxon>Pseudonocardiaceae</taxon>
        <taxon>Saccharomonospora</taxon>
    </lineage>
</organism>
<dbReference type="InterPro" id="IPR020843">
    <property type="entry name" value="ER"/>
</dbReference>
<dbReference type="SUPFAM" id="SSF50129">
    <property type="entry name" value="GroES-like"/>
    <property type="match status" value="1"/>
</dbReference>
<comment type="similarity">
    <text evidence="5">Belongs to the zinc-containing alcohol dehydrogenase family.</text>
</comment>
<comment type="caution">
    <text evidence="7">The sequence shown here is derived from an EMBL/GenBank/DDBJ whole genome shotgun (WGS) entry which is preliminary data.</text>
</comment>
<evidence type="ECO:0000256" key="5">
    <source>
        <dbReference type="RuleBase" id="RU361277"/>
    </source>
</evidence>
<dbReference type="AlphaFoldDB" id="A0A7X5UKP1"/>
<dbReference type="EMBL" id="JAAOYM010000001">
    <property type="protein sequence ID" value="NIJ09735.1"/>
    <property type="molecule type" value="Genomic_DNA"/>
</dbReference>
<name>A0A7X5UKP1_9PSEU</name>
<evidence type="ECO:0000256" key="3">
    <source>
        <dbReference type="ARBA" id="ARBA00022833"/>
    </source>
</evidence>
<dbReference type="InterPro" id="IPR050129">
    <property type="entry name" value="Zn_alcohol_dh"/>
</dbReference>
<gene>
    <name evidence="7" type="ORF">FHU38_000079</name>
</gene>
<dbReference type="InterPro" id="IPR036291">
    <property type="entry name" value="NAD(P)-bd_dom_sf"/>
</dbReference>
<accession>A0A7X5UKP1</accession>
<evidence type="ECO:0000256" key="1">
    <source>
        <dbReference type="ARBA" id="ARBA00001947"/>
    </source>
</evidence>
<proteinExistence type="inferred from homology"/>
<sequence length="374" mass="40005">MARKEEYMFEGRIAQFNAPEQPFELRRVALPSIGPDEVLVKVHRANICGSDLHAWHGSFVTRGLGGTLPTVLGHEMVGSVAATGERVTEDSNGAPVQTGTRVVFPYFFPCHRCRSCLAGRRVSCQKLTMAMLGDASRPPYFVGGYGDYFLLPAGAVLYTVPDTLPDEVVSGVNCALSQMIYGLERADLSFGERVIIQGAGGLGLFATAIARARGAAQVIVVDAVPERLELARAFGADEVISLADHPDPADRIRRARKLTDGGADVVVEVAGTPAVVPEGLKMLAQSGRYLEVGNINMGQTYAADPSRLVTANKSIIGVSLYEPTALSQALSFLAANQHRLPLDQFTTTTFPLEDINAAFAAADSRKVVRASIVM</sequence>
<dbReference type="Pfam" id="PF00107">
    <property type="entry name" value="ADH_zinc_N"/>
    <property type="match status" value="1"/>
</dbReference>
<dbReference type="InterPro" id="IPR013154">
    <property type="entry name" value="ADH-like_N"/>
</dbReference>
<dbReference type="SMART" id="SM00829">
    <property type="entry name" value="PKS_ER"/>
    <property type="match status" value="1"/>
</dbReference>